<dbReference type="AlphaFoldDB" id="A0A0B1Q2E8"/>
<evidence type="ECO:0000313" key="1">
    <source>
        <dbReference type="EMBL" id="KHJ54539.1"/>
    </source>
</evidence>
<comment type="caution">
    <text evidence="1">The sequence shown here is derived from an EMBL/GenBank/DDBJ whole genome shotgun (WGS) entry which is preliminary data.</text>
</comment>
<dbReference type="STRING" id="370622.LA66_14000"/>
<evidence type="ECO:0000313" key="2">
    <source>
        <dbReference type="Proteomes" id="UP000030826"/>
    </source>
</evidence>
<sequence length="69" mass="7789">MVINMTHALAENTLVEHTYTQSQHRVLQAFEIDTGEIFYEVIGCQDGLVRVYRDEVLSAVASALKKYAT</sequence>
<reference evidence="1 2" key="1">
    <citation type="submission" date="2014-09" db="EMBL/GenBank/DDBJ databases">
        <title>Isolation and characterization of Aurantimonas altamirensis ON-56566 from clinical sample following a dog bite.</title>
        <authorList>
            <person name="Eshaghi A."/>
            <person name="Li A."/>
            <person name="Shahinas D."/>
            <person name="Bahn P."/>
            <person name="Kus J.V."/>
            <person name="Patel S.N."/>
        </authorList>
    </citation>
    <scope>NUCLEOTIDE SEQUENCE [LARGE SCALE GENOMIC DNA]</scope>
    <source>
        <strain evidence="1 2">ON-56566</strain>
    </source>
</reference>
<protein>
    <submittedName>
        <fullName evidence="1">Uncharacterized protein</fullName>
    </submittedName>
</protein>
<organism evidence="1 2">
    <name type="scientific">Aureimonas altamirensis</name>
    <dbReference type="NCBI Taxonomy" id="370622"/>
    <lineage>
        <taxon>Bacteria</taxon>
        <taxon>Pseudomonadati</taxon>
        <taxon>Pseudomonadota</taxon>
        <taxon>Alphaproteobacteria</taxon>
        <taxon>Hyphomicrobiales</taxon>
        <taxon>Aurantimonadaceae</taxon>
        <taxon>Aureimonas</taxon>
    </lineage>
</organism>
<name>A0A0B1Q2E8_9HYPH</name>
<dbReference type="EMBL" id="JRFJ01000003">
    <property type="protein sequence ID" value="KHJ54539.1"/>
    <property type="molecule type" value="Genomic_DNA"/>
</dbReference>
<proteinExistence type="predicted"/>
<dbReference type="Proteomes" id="UP000030826">
    <property type="component" value="Unassembled WGS sequence"/>
</dbReference>
<accession>A0A0B1Q2E8</accession>
<gene>
    <name evidence="1" type="ORF">LA66_14000</name>
</gene>